<dbReference type="InterPro" id="IPR050109">
    <property type="entry name" value="HTH-type_TetR-like_transc_reg"/>
</dbReference>
<reference evidence="6 7" key="1">
    <citation type="submission" date="2019-01" db="EMBL/GenBank/DDBJ databases">
        <title>Egibacter rhizosphaerae EGI 80759T.</title>
        <authorList>
            <person name="Chen D.-D."/>
            <person name="Tian Y."/>
            <person name="Jiao J.-Y."/>
            <person name="Zhang X.-T."/>
            <person name="Zhang Y.-G."/>
            <person name="Zhang Y."/>
            <person name="Xiao M."/>
            <person name="Shu W.-S."/>
            <person name="Li W.-J."/>
        </authorList>
    </citation>
    <scope>NUCLEOTIDE SEQUENCE [LARGE SCALE GENOMIC DNA]</scope>
    <source>
        <strain evidence="6 7">EGI 80759</strain>
    </source>
</reference>
<protein>
    <submittedName>
        <fullName evidence="6">TetR/AcrR family transcriptional regulator</fullName>
    </submittedName>
</protein>
<evidence type="ECO:0000256" key="1">
    <source>
        <dbReference type="ARBA" id="ARBA00023015"/>
    </source>
</evidence>
<dbReference type="Pfam" id="PF00440">
    <property type="entry name" value="TetR_N"/>
    <property type="match status" value="1"/>
</dbReference>
<sequence>MDGGEPGALGSRHCLGDRGWHDGRRGLTVPKIVDHEEYRAELLAGSAELFADRGFDGLTTREVADALGVSTGTIYHYFSGKRDLFLRVVEHMTERLTVVLTADLEQAEGPVARFDALLANAAAHEDWLARYNRICLDHLRERSDDGTEVMVATMDRAVSQLADALDLASGEARFLVITVFGIITQRDLDGGATSFDEQAAQLRRWLTATNH</sequence>
<dbReference type="PRINTS" id="PR00455">
    <property type="entry name" value="HTHTETR"/>
</dbReference>
<dbReference type="Proteomes" id="UP000291469">
    <property type="component" value="Chromosome"/>
</dbReference>
<evidence type="ECO:0000256" key="2">
    <source>
        <dbReference type="ARBA" id="ARBA00023125"/>
    </source>
</evidence>
<dbReference type="InterPro" id="IPR023772">
    <property type="entry name" value="DNA-bd_HTH_TetR-type_CS"/>
</dbReference>
<dbReference type="InterPro" id="IPR001647">
    <property type="entry name" value="HTH_TetR"/>
</dbReference>
<dbReference type="PANTHER" id="PTHR30055:SF234">
    <property type="entry name" value="HTH-TYPE TRANSCRIPTIONAL REGULATOR BETI"/>
    <property type="match status" value="1"/>
</dbReference>
<dbReference type="PROSITE" id="PS50977">
    <property type="entry name" value="HTH_TETR_2"/>
    <property type="match status" value="1"/>
</dbReference>
<dbReference type="PROSITE" id="PS01081">
    <property type="entry name" value="HTH_TETR_1"/>
    <property type="match status" value="1"/>
</dbReference>
<evidence type="ECO:0000256" key="3">
    <source>
        <dbReference type="ARBA" id="ARBA00023163"/>
    </source>
</evidence>
<evidence type="ECO:0000256" key="4">
    <source>
        <dbReference type="PROSITE-ProRule" id="PRU00335"/>
    </source>
</evidence>
<evidence type="ECO:0000313" key="6">
    <source>
        <dbReference type="EMBL" id="QBI21284.1"/>
    </source>
</evidence>
<evidence type="ECO:0000259" key="5">
    <source>
        <dbReference type="PROSITE" id="PS50977"/>
    </source>
</evidence>
<feature type="domain" description="HTH tetR-type" evidence="5">
    <location>
        <begin position="36"/>
        <end position="96"/>
    </location>
</feature>
<keyword evidence="2 4" id="KW-0238">DNA-binding</keyword>
<dbReference type="GO" id="GO:0003700">
    <property type="term" value="F:DNA-binding transcription factor activity"/>
    <property type="evidence" value="ECO:0007669"/>
    <property type="project" value="TreeGrafter"/>
</dbReference>
<dbReference type="InterPro" id="IPR009057">
    <property type="entry name" value="Homeodomain-like_sf"/>
</dbReference>
<gene>
    <name evidence="6" type="ORF">ER308_18040</name>
</gene>
<evidence type="ECO:0000313" key="7">
    <source>
        <dbReference type="Proteomes" id="UP000291469"/>
    </source>
</evidence>
<dbReference type="AlphaFoldDB" id="A0A411YJ08"/>
<dbReference type="Gene3D" id="1.10.357.10">
    <property type="entry name" value="Tetracycline Repressor, domain 2"/>
    <property type="match status" value="1"/>
</dbReference>
<organism evidence="6 7">
    <name type="scientific">Egibacter rhizosphaerae</name>
    <dbReference type="NCBI Taxonomy" id="1670831"/>
    <lineage>
        <taxon>Bacteria</taxon>
        <taxon>Bacillati</taxon>
        <taxon>Actinomycetota</taxon>
        <taxon>Nitriliruptoria</taxon>
        <taxon>Egibacterales</taxon>
        <taxon>Egibacteraceae</taxon>
        <taxon>Egibacter</taxon>
    </lineage>
</organism>
<name>A0A411YJ08_9ACTN</name>
<dbReference type="KEGG" id="erz:ER308_18040"/>
<dbReference type="SUPFAM" id="SSF46689">
    <property type="entry name" value="Homeodomain-like"/>
    <property type="match status" value="1"/>
</dbReference>
<dbReference type="InterPro" id="IPR001387">
    <property type="entry name" value="Cro/C1-type_HTH"/>
</dbReference>
<keyword evidence="3" id="KW-0804">Transcription</keyword>
<dbReference type="CDD" id="cd00093">
    <property type="entry name" value="HTH_XRE"/>
    <property type="match status" value="1"/>
</dbReference>
<dbReference type="EMBL" id="CP036402">
    <property type="protein sequence ID" value="QBI21284.1"/>
    <property type="molecule type" value="Genomic_DNA"/>
</dbReference>
<dbReference type="PANTHER" id="PTHR30055">
    <property type="entry name" value="HTH-TYPE TRANSCRIPTIONAL REGULATOR RUTR"/>
    <property type="match status" value="1"/>
</dbReference>
<dbReference type="OrthoDB" id="9816296at2"/>
<accession>A0A411YJ08</accession>
<feature type="DNA-binding region" description="H-T-H motif" evidence="4">
    <location>
        <begin position="59"/>
        <end position="78"/>
    </location>
</feature>
<keyword evidence="7" id="KW-1185">Reference proteome</keyword>
<keyword evidence="1" id="KW-0805">Transcription regulation</keyword>
<dbReference type="GO" id="GO:0000976">
    <property type="term" value="F:transcription cis-regulatory region binding"/>
    <property type="evidence" value="ECO:0007669"/>
    <property type="project" value="TreeGrafter"/>
</dbReference>
<proteinExistence type="predicted"/>